<feature type="chain" id="PRO_5044846724" evidence="8">
    <location>
        <begin position="21"/>
        <end position="508"/>
    </location>
</feature>
<keyword evidence="3" id="KW-0812">Transmembrane</keyword>
<keyword evidence="2" id="KW-0433">Leucine-rich repeat</keyword>
<proteinExistence type="predicted"/>
<dbReference type="InterPro" id="IPR001611">
    <property type="entry name" value="Leu-rich_rpt"/>
</dbReference>
<evidence type="ECO:0000256" key="1">
    <source>
        <dbReference type="ARBA" id="ARBA00004167"/>
    </source>
</evidence>
<comment type="caution">
    <text evidence="11">The sequence shown here is derived from an EMBL/GenBank/DDBJ whole genome shotgun (WGS) entry which is preliminary data.</text>
</comment>
<keyword evidence="6" id="KW-1133">Transmembrane helix</keyword>
<dbReference type="Proteomes" id="UP001634393">
    <property type="component" value="Unassembled WGS sequence"/>
</dbReference>
<evidence type="ECO:0000256" key="5">
    <source>
        <dbReference type="ARBA" id="ARBA00022737"/>
    </source>
</evidence>
<evidence type="ECO:0000256" key="4">
    <source>
        <dbReference type="ARBA" id="ARBA00022729"/>
    </source>
</evidence>
<keyword evidence="12" id="KW-1185">Reference proteome</keyword>
<comment type="subcellular location">
    <subcellularLocation>
        <location evidence="1">Membrane</location>
        <topology evidence="1">Single-pass membrane protein</topology>
    </subcellularLocation>
</comment>
<keyword evidence="5" id="KW-0677">Repeat</keyword>
<name>A0ABD3U3A4_9LAMI</name>
<dbReference type="PROSITE" id="PS51450">
    <property type="entry name" value="LRR"/>
    <property type="match status" value="1"/>
</dbReference>
<organism evidence="11 12">
    <name type="scientific">Penstemon smallii</name>
    <dbReference type="NCBI Taxonomy" id="265156"/>
    <lineage>
        <taxon>Eukaryota</taxon>
        <taxon>Viridiplantae</taxon>
        <taxon>Streptophyta</taxon>
        <taxon>Embryophyta</taxon>
        <taxon>Tracheophyta</taxon>
        <taxon>Spermatophyta</taxon>
        <taxon>Magnoliopsida</taxon>
        <taxon>eudicotyledons</taxon>
        <taxon>Gunneridae</taxon>
        <taxon>Pentapetalae</taxon>
        <taxon>asterids</taxon>
        <taxon>lamiids</taxon>
        <taxon>Lamiales</taxon>
        <taxon>Plantaginaceae</taxon>
        <taxon>Cheloneae</taxon>
        <taxon>Penstemon</taxon>
    </lineage>
</organism>
<evidence type="ECO:0000256" key="6">
    <source>
        <dbReference type="ARBA" id="ARBA00022989"/>
    </source>
</evidence>
<evidence type="ECO:0000256" key="3">
    <source>
        <dbReference type="ARBA" id="ARBA00022692"/>
    </source>
</evidence>
<evidence type="ECO:0000259" key="10">
    <source>
        <dbReference type="Pfam" id="PF12819"/>
    </source>
</evidence>
<gene>
    <name evidence="11" type="ORF">ACJIZ3_001324</name>
</gene>
<reference evidence="11 12" key="1">
    <citation type="submission" date="2024-12" db="EMBL/GenBank/DDBJ databases">
        <title>The unique morphological basis and parallel evolutionary history of personate flowers in Penstemon.</title>
        <authorList>
            <person name="Depatie T.H."/>
            <person name="Wessinger C.A."/>
        </authorList>
    </citation>
    <scope>NUCLEOTIDE SEQUENCE [LARGE SCALE GENOMIC DNA]</scope>
    <source>
        <strain evidence="11">WTNN_2</strain>
        <tissue evidence="11">Leaf</tissue>
    </source>
</reference>
<keyword evidence="7" id="KW-0472">Membrane</keyword>
<dbReference type="InterPro" id="IPR024788">
    <property type="entry name" value="Malectin-like_Carb-bd_dom"/>
</dbReference>
<evidence type="ECO:0000256" key="7">
    <source>
        <dbReference type="ARBA" id="ARBA00023136"/>
    </source>
</evidence>
<dbReference type="SUPFAM" id="SSF52058">
    <property type="entry name" value="L domain-like"/>
    <property type="match status" value="1"/>
</dbReference>
<dbReference type="InterPro" id="IPR032675">
    <property type="entry name" value="LRR_dom_sf"/>
</dbReference>
<feature type="domain" description="Malectin-like" evidence="10">
    <location>
        <begin position="31"/>
        <end position="354"/>
    </location>
</feature>
<dbReference type="Gene3D" id="2.60.120.430">
    <property type="entry name" value="Galactose-binding lectin"/>
    <property type="match status" value="2"/>
</dbReference>
<feature type="signal peptide" evidence="8">
    <location>
        <begin position="1"/>
        <end position="20"/>
    </location>
</feature>
<feature type="domain" description="Leucine-rich repeat-containing N-terminal plant-type" evidence="9">
    <location>
        <begin position="365"/>
        <end position="402"/>
    </location>
</feature>
<evidence type="ECO:0000313" key="11">
    <source>
        <dbReference type="EMBL" id="KAL3843921.1"/>
    </source>
</evidence>
<evidence type="ECO:0000256" key="2">
    <source>
        <dbReference type="ARBA" id="ARBA00022614"/>
    </source>
</evidence>
<dbReference type="FunFam" id="3.80.10.10:FF:000129">
    <property type="entry name" value="Leucine-rich repeat receptor-like kinase"/>
    <property type="match status" value="1"/>
</dbReference>
<accession>A0ABD3U3A4</accession>
<evidence type="ECO:0000259" key="9">
    <source>
        <dbReference type="Pfam" id="PF08263"/>
    </source>
</evidence>
<sequence>MSASIFLLWLVSIPFTLIHANPQPKGGGYLLNCGSNSDAEEGPLKYVPDDMYISTGNKTSLNRNDILPILQTLRFFPNAEARKYCYSIPVIKGGKYLVKTMYFYGGFDGGDHPPVFDQIIDGTKWSIVNTTEDYASGGTSYYEAIIMAQNKFLSVCLARNQHTSAGSNPFISALEVHHLHDSLYNFTNWQHDLLVTVARNSFGTSENGDIISFPDDNYNRYWHTFTDENPSVSSHSSVEPSTFWNIPPKKALSSALTTSRGKTLTLNWPPFSLPSGRYYIALYFQDNRNPSPYSWRVFDIQINGEKFYRNVNVTTNGVSVFGTEWPLTGSTKISLIPRNYALVGPLINAGELLQILSLGGRTVTRDVAALEELRKELVNIPQDWSGDPCLPIENSWTGVSCSKQDPFRIVSLNLTGFRLSGSLPQRISRLTALKQLLLGGNKLSGGIPDLSALKSLETLHLQNNQLEGSIPDSLAELPNLREVFLQNNNLNGSIPESLANKNGINIQS</sequence>
<dbReference type="Pfam" id="PF12819">
    <property type="entry name" value="Malectin_like"/>
    <property type="match status" value="1"/>
</dbReference>
<dbReference type="InterPro" id="IPR013210">
    <property type="entry name" value="LRR_N_plant-typ"/>
</dbReference>
<evidence type="ECO:0000256" key="8">
    <source>
        <dbReference type="SAM" id="SignalP"/>
    </source>
</evidence>
<dbReference type="EMBL" id="JBJXBP010000002">
    <property type="protein sequence ID" value="KAL3843921.1"/>
    <property type="molecule type" value="Genomic_DNA"/>
</dbReference>
<dbReference type="InterPro" id="IPR025875">
    <property type="entry name" value="Leu-rich_rpt_4"/>
</dbReference>
<dbReference type="Gene3D" id="3.80.10.10">
    <property type="entry name" value="Ribonuclease Inhibitor"/>
    <property type="match status" value="1"/>
</dbReference>
<dbReference type="GO" id="GO:0016020">
    <property type="term" value="C:membrane"/>
    <property type="evidence" value="ECO:0007669"/>
    <property type="project" value="UniProtKB-SubCell"/>
</dbReference>
<dbReference type="PANTHER" id="PTHR45631">
    <property type="entry name" value="OS07G0107800 PROTEIN-RELATED"/>
    <property type="match status" value="1"/>
</dbReference>
<keyword evidence="4 8" id="KW-0732">Signal</keyword>
<dbReference type="Pfam" id="PF12799">
    <property type="entry name" value="LRR_4"/>
    <property type="match status" value="1"/>
</dbReference>
<dbReference type="AlphaFoldDB" id="A0ABD3U3A4"/>
<protein>
    <submittedName>
        <fullName evidence="11">Uncharacterized protein</fullName>
    </submittedName>
</protein>
<dbReference type="PANTHER" id="PTHR45631:SF45">
    <property type="entry name" value="LEUCINE-RICH REPEAT (LRR) FAMILY PROTEIN"/>
    <property type="match status" value="1"/>
</dbReference>
<dbReference type="Pfam" id="PF08263">
    <property type="entry name" value="LRRNT_2"/>
    <property type="match status" value="1"/>
</dbReference>
<evidence type="ECO:0000313" key="12">
    <source>
        <dbReference type="Proteomes" id="UP001634393"/>
    </source>
</evidence>